<dbReference type="InterPro" id="IPR016039">
    <property type="entry name" value="Thiolase-like"/>
</dbReference>
<dbReference type="InterPro" id="IPR013751">
    <property type="entry name" value="ACP_syn_III_N"/>
</dbReference>
<evidence type="ECO:0000259" key="4">
    <source>
        <dbReference type="Pfam" id="PF08541"/>
    </source>
</evidence>
<evidence type="ECO:0000256" key="1">
    <source>
        <dbReference type="ARBA" id="ARBA00022679"/>
    </source>
</evidence>
<keyword evidence="1" id="KW-0808">Transferase</keyword>
<accession>A0A7T3CG83</accession>
<dbReference type="KEGG" id="rkr:I6G21_10200"/>
<feature type="region of interest" description="Disordered" evidence="3">
    <location>
        <begin position="1"/>
        <end position="59"/>
    </location>
</feature>
<dbReference type="AlphaFoldDB" id="A0A7T3CG83"/>
<dbReference type="Gene3D" id="3.40.47.10">
    <property type="match status" value="2"/>
</dbReference>
<dbReference type="GO" id="GO:0006633">
    <property type="term" value="P:fatty acid biosynthetic process"/>
    <property type="evidence" value="ECO:0007669"/>
    <property type="project" value="InterPro"/>
</dbReference>
<dbReference type="Pfam" id="PF08541">
    <property type="entry name" value="ACP_syn_III_C"/>
    <property type="match status" value="1"/>
</dbReference>
<organism evidence="6 7">
    <name type="scientific">Rothia kristinae</name>
    <dbReference type="NCBI Taxonomy" id="37923"/>
    <lineage>
        <taxon>Bacteria</taxon>
        <taxon>Bacillati</taxon>
        <taxon>Actinomycetota</taxon>
        <taxon>Actinomycetes</taxon>
        <taxon>Micrococcales</taxon>
        <taxon>Micrococcaceae</taxon>
        <taxon>Rothia</taxon>
    </lineage>
</organism>
<dbReference type="NCBIfam" id="NF006720">
    <property type="entry name" value="PRK09258.1"/>
    <property type="match status" value="1"/>
</dbReference>
<feature type="domain" description="Beta-ketoacyl-[acyl-carrier-protein] synthase III C-terminal" evidence="4">
    <location>
        <begin position="310"/>
        <end position="395"/>
    </location>
</feature>
<evidence type="ECO:0000259" key="5">
    <source>
        <dbReference type="Pfam" id="PF08545"/>
    </source>
</evidence>
<evidence type="ECO:0000313" key="7">
    <source>
        <dbReference type="Proteomes" id="UP000594975"/>
    </source>
</evidence>
<feature type="compositionally biased region" description="Low complexity" evidence="3">
    <location>
        <begin position="14"/>
        <end position="30"/>
    </location>
</feature>
<reference evidence="6 7" key="1">
    <citation type="submission" date="2020-12" db="EMBL/GenBank/DDBJ databases">
        <title>FDA dAtabase for Regulatory Grade micrObial Sequences (FDA-ARGOS): Supporting development and validation of Infectious Disease Dx tests.</title>
        <authorList>
            <person name="Sproer C."/>
            <person name="Gronow S."/>
            <person name="Severitt S."/>
            <person name="Schroder I."/>
            <person name="Tallon L."/>
            <person name="Sadzewicz L."/>
            <person name="Zhao X."/>
            <person name="Boylan J."/>
            <person name="Ott S."/>
            <person name="Bowen H."/>
            <person name="Vavikolanu K."/>
            <person name="Mehta A."/>
            <person name="Aluvathingal J."/>
            <person name="Nadendla S."/>
            <person name="Lowell S."/>
            <person name="Myers T."/>
            <person name="Yan Y."/>
            <person name="Sichtig H."/>
        </authorList>
    </citation>
    <scope>NUCLEOTIDE SEQUENCE [LARGE SCALE GENOMIC DNA]</scope>
    <source>
        <strain evidence="6 7">FDAARGOS_864</strain>
    </source>
</reference>
<dbReference type="PANTHER" id="PTHR34069">
    <property type="entry name" value="3-OXOACYL-[ACYL-CARRIER-PROTEIN] SYNTHASE 3"/>
    <property type="match status" value="1"/>
</dbReference>
<feature type="domain" description="Beta-ketoacyl-[acyl-carrier-protein] synthase III N-terminal" evidence="5">
    <location>
        <begin position="176"/>
        <end position="268"/>
    </location>
</feature>
<protein>
    <submittedName>
        <fullName evidence="6">3-oxoacyl-ACP synthase III</fullName>
    </submittedName>
</protein>
<dbReference type="InterPro" id="IPR013747">
    <property type="entry name" value="ACP_syn_III_C"/>
</dbReference>
<name>A0A7T3CG83_9MICC</name>
<sequence>MTGAHSGGCRVDQRTAARPSRPTPRGAAAGSGPVPTIFGSHLHHTTSSRRHDSLTSNSSIRHRNSSLLSVTRVEAEEVVPSSWFDDQLADTYRRLRMPRGLLERLAGIRERRGWAEGSSFDDGAARAGRAALEQAGVAPEQIGLLINGSVTRDNFEPAVAVGIHHALGLPRHALNFDMTNACLGFVNGITVASSMIDAGAIDYALIVCGEDPSPWHETALRMLNRPDSTRDEVLTQFATLTLGSGAAAAVIGRADRHPEGHRILGSVSRAGTEHKDLCIGGDAGQGMATDATGLLTHGLKLVTDAWEEAHREGWDWTDMDAYVTHQISTSHTNAIVDAVGIDRDRIPLTFPYWGNVAAAALPMTLALQAETLEPGQRVLCMGVGSGLNTGLMEIAW</sequence>
<keyword evidence="2" id="KW-0012">Acyltransferase</keyword>
<dbReference type="EMBL" id="CP065738">
    <property type="protein sequence ID" value="QPT53596.1"/>
    <property type="molecule type" value="Genomic_DNA"/>
</dbReference>
<dbReference type="Proteomes" id="UP000594975">
    <property type="component" value="Chromosome"/>
</dbReference>
<dbReference type="GO" id="GO:0044550">
    <property type="term" value="P:secondary metabolite biosynthetic process"/>
    <property type="evidence" value="ECO:0007669"/>
    <property type="project" value="TreeGrafter"/>
</dbReference>
<dbReference type="Pfam" id="PF08545">
    <property type="entry name" value="ACP_syn_III"/>
    <property type="match status" value="1"/>
</dbReference>
<dbReference type="SUPFAM" id="SSF53901">
    <property type="entry name" value="Thiolase-like"/>
    <property type="match status" value="1"/>
</dbReference>
<evidence type="ECO:0000256" key="2">
    <source>
        <dbReference type="ARBA" id="ARBA00023315"/>
    </source>
</evidence>
<gene>
    <name evidence="6" type="ORF">I6G21_10200</name>
</gene>
<proteinExistence type="predicted"/>
<evidence type="ECO:0000256" key="3">
    <source>
        <dbReference type="SAM" id="MobiDB-lite"/>
    </source>
</evidence>
<evidence type="ECO:0000313" key="6">
    <source>
        <dbReference type="EMBL" id="QPT53596.1"/>
    </source>
</evidence>
<dbReference type="GO" id="GO:0004315">
    <property type="term" value="F:3-oxoacyl-[acyl-carrier-protein] synthase activity"/>
    <property type="evidence" value="ECO:0007669"/>
    <property type="project" value="InterPro"/>
</dbReference>
<dbReference type="PANTHER" id="PTHR34069:SF3">
    <property type="entry name" value="ACYL-COA:ACYL-COA ALKYLTRANSFERASE"/>
    <property type="match status" value="1"/>
</dbReference>